<reference evidence="1" key="1">
    <citation type="submission" date="2020-05" db="UniProtKB">
        <authorList>
            <consortium name="EnsemblMetazoa"/>
        </authorList>
    </citation>
    <scope>IDENTIFICATION</scope>
    <source>
        <strain evidence="1">TTRI</strain>
    </source>
</reference>
<keyword evidence="2" id="KW-1185">Reference proteome</keyword>
<dbReference type="EnsemblMetazoa" id="GAUT019246-RA">
    <property type="protein sequence ID" value="GAUT019246-PA"/>
    <property type="gene ID" value="GAUT019246"/>
</dbReference>
<name>A0A1A9UXU0_GLOAU</name>
<proteinExistence type="predicted"/>
<dbReference type="AlphaFoldDB" id="A0A1A9UXU0"/>
<dbReference type="Proteomes" id="UP000078200">
    <property type="component" value="Unassembled WGS sequence"/>
</dbReference>
<evidence type="ECO:0000313" key="2">
    <source>
        <dbReference type="Proteomes" id="UP000078200"/>
    </source>
</evidence>
<sequence>MFMTFTYNFIDDISLSYALQISKEKPTEYITIFKIGPPSVAVRQSQFGEREKSQSAHVRKFPRLPYERVRVFCLMIVTELKDPKIQSLSDIFILIFHTYKAEGLHKGGVLGGVIPKECHPPHNSLRDVAGFASIGSIERRKLGWDKKRKNRLIHLLSRNCSLPTDQS</sequence>
<evidence type="ECO:0000313" key="1">
    <source>
        <dbReference type="EnsemblMetazoa" id="GAUT019246-PA"/>
    </source>
</evidence>
<dbReference type="VEuPathDB" id="VectorBase:GAUT019246"/>
<organism evidence="1 2">
    <name type="scientific">Glossina austeni</name>
    <name type="common">Savannah tsetse fly</name>
    <dbReference type="NCBI Taxonomy" id="7395"/>
    <lineage>
        <taxon>Eukaryota</taxon>
        <taxon>Metazoa</taxon>
        <taxon>Ecdysozoa</taxon>
        <taxon>Arthropoda</taxon>
        <taxon>Hexapoda</taxon>
        <taxon>Insecta</taxon>
        <taxon>Pterygota</taxon>
        <taxon>Neoptera</taxon>
        <taxon>Endopterygota</taxon>
        <taxon>Diptera</taxon>
        <taxon>Brachycera</taxon>
        <taxon>Muscomorpha</taxon>
        <taxon>Hippoboscoidea</taxon>
        <taxon>Glossinidae</taxon>
        <taxon>Glossina</taxon>
    </lineage>
</organism>
<accession>A0A1A9UXU0</accession>
<protein>
    <submittedName>
        <fullName evidence="1">Uncharacterized protein</fullName>
    </submittedName>
</protein>